<gene>
    <name evidence="2" type="ORF">F2Q70_00025619</name>
</gene>
<evidence type="ECO:0000259" key="1">
    <source>
        <dbReference type="PROSITE" id="PS50846"/>
    </source>
</evidence>
<feature type="domain" description="HMA" evidence="1">
    <location>
        <begin position="199"/>
        <end position="272"/>
    </location>
</feature>
<sequence length="327" mass="35945">MRGGRGLFIGNSNQSGTSRVAARVSVRMAPDACAATPRAPHGWLHVSVSCRMTPRPLPVWMHGLAPCKETPRPPHVWPHGPVACIATPRAWPIHLVLHMSSCMYMLHVLQHLMLSLTHTLSRACHHVLNTYTSSHLELLGVETVRADPVSNKLTLIGFMDPVKTAEKLQKKTKKKIELLSPKPKKDTSKLNNHAKADVKTTMIAVSTVSLKLNCACDGCITRIHKTISKTKGVYQVKIDREMEVVSVTGTMEVKTVTENLKRKLKKTVQVVPEKKDKKKENAEGISKSGSPGLPCYGFNYGLGPYGFLGGPITELFSEEDPNSCCVM</sequence>
<dbReference type="EMBL" id="QGKY02000094">
    <property type="protein sequence ID" value="KAF2603208.1"/>
    <property type="molecule type" value="Genomic_DNA"/>
</dbReference>
<dbReference type="Gene3D" id="3.30.70.100">
    <property type="match status" value="2"/>
</dbReference>
<name>A0A8S9LCU5_BRACR</name>
<dbReference type="InterPro" id="IPR036163">
    <property type="entry name" value="HMA_dom_sf"/>
</dbReference>
<dbReference type="PANTHER" id="PTHR46413:SF13">
    <property type="entry name" value="HEAVY METAL-ASSOCIATED ISOPRENYLATED PLANT PROTEIN 1"/>
    <property type="match status" value="1"/>
</dbReference>
<evidence type="ECO:0000313" key="2">
    <source>
        <dbReference type="EMBL" id="KAF2603208.1"/>
    </source>
</evidence>
<reference evidence="2" key="1">
    <citation type="submission" date="2019-12" db="EMBL/GenBank/DDBJ databases">
        <title>Genome sequencing and annotation of Brassica cretica.</title>
        <authorList>
            <person name="Studholme D.J."/>
            <person name="Sarris P.F."/>
        </authorList>
    </citation>
    <scope>NUCLEOTIDE SEQUENCE</scope>
    <source>
        <strain evidence="2">PFS-102/07</strain>
        <tissue evidence="2">Leaf</tissue>
    </source>
</reference>
<dbReference type="InterPro" id="IPR006121">
    <property type="entry name" value="HMA_dom"/>
</dbReference>
<dbReference type="PANTHER" id="PTHR46413">
    <property type="entry name" value="HEAVY METAL-ASSOCIATED ISOPRENYLATED PLANT PROTEIN 6"/>
    <property type="match status" value="1"/>
</dbReference>
<organism evidence="2">
    <name type="scientific">Brassica cretica</name>
    <name type="common">Mustard</name>
    <dbReference type="NCBI Taxonomy" id="69181"/>
    <lineage>
        <taxon>Eukaryota</taxon>
        <taxon>Viridiplantae</taxon>
        <taxon>Streptophyta</taxon>
        <taxon>Embryophyta</taxon>
        <taxon>Tracheophyta</taxon>
        <taxon>Spermatophyta</taxon>
        <taxon>Magnoliopsida</taxon>
        <taxon>eudicotyledons</taxon>
        <taxon>Gunneridae</taxon>
        <taxon>Pentapetalae</taxon>
        <taxon>rosids</taxon>
        <taxon>malvids</taxon>
        <taxon>Brassicales</taxon>
        <taxon>Brassicaceae</taxon>
        <taxon>Brassiceae</taxon>
        <taxon>Brassica</taxon>
    </lineage>
</organism>
<dbReference type="PROSITE" id="PS50846">
    <property type="entry name" value="HMA_2"/>
    <property type="match status" value="1"/>
</dbReference>
<dbReference type="Pfam" id="PF00403">
    <property type="entry name" value="HMA"/>
    <property type="match status" value="1"/>
</dbReference>
<accession>A0A8S9LCU5</accession>
<dbReference type="CDD" id="cd00371">
    <property type="entry name" value="HMA"/>
    <property type="match status" value="1"/>
</dbReference>
<comment type="caution">
    <text evidence="2">The sequence shown here is derived from an EMBL/GenBank/DDBJ whole genome shotgun (WGS) entry which is preliminary data.</text>
</comment>
<dbReference type="SUPFAM" id="SSF55008">
    <property type="entry name" value="HMA, heavy metal-associated domain"/>
    <property type="match status" value="1"/>
</dbReference>
<proteinExistence type="predicted"/>
<dbReference type="AlphaFoldDB" id="A0A8S9LCU5"/>
<dbReference type="InterPro" id="IPR044594">
    <property type="entry name" value="HIPP01/3/5/6"/>
</dbReference>
<dbReference type="GO" id="GO:0046872">
    <property type="term" value="F:metal ion binding"/>
    <property type="evidence" value="ECO:0007669"/>
    <property type="project" value="InterPro"/>
</dbReference>
<protein>
    <recommendedName>
        <fullName evidence="1">HMA domain-containing protein</fullName>
    </recommendedName>
</protein>